<dbReference type="AlphaFoldDB" id="A0A9W7WXN0"/>
<evidence type="ECO:0000256" key="1">
    <source>
        <dbReference type="SAM" id="MobiDB-lite"/>
    </source>
</evidence>
<dbReference type="Proteomes" id="UP001059041">
    <property type="component" value="Linkage Group LG5"/>
</dbReference>
<dbReference type="EMBL" id="JAFHDT010000005">
    <property type="protein sequence ID" value="KAI7810263.1"/>
    <property type="molecule type" value="Genomic_DNA"/>
</dbReference>
<evidence type="ECO:0000313" key="2">
    <source>
        <dbReference type="EMBL" id="KAI7810263.1"/>
    </source>
</evidence>
<accession>A0A9W7WXN0</accession>
<organism evidence="2 3">
    <name type="scientific">Triplophysa rosa</name>
    <name type="common">Cave loach</name>
    <dbReference type="NCBI Taxonomy" id="992332"/>
    <lineage>
        <taxon>Eukaryota</taxon>
        <taxon>Metazoa</taxon>
        <taxon>Chordata</taxon>
        <taxon>Craniata</taxon>
        <taxon>Vertebrata</taxon>
        <taxon>Euteleostomi</taxon>
        <taxon>Actinopterygii</taxon>
        <taxon>Neopterygii</taxon>
        <taxon>Teleostei</taxon>
        <taxon>Ostariophysi</taxon>
        <taxon>Cypriniformes</taxon>
        <taxon>Nemacheilidae</taxon>
        <taxon>Triplophysa</taxon>
    </lineage>
</organism>
<proteinExistence type="predicted"/>
<name>A0A9W7WXN0_TRIRA</name>
<evidence type="ECO:0000313" key="3">
    <source>
        <dbReference type="Proteomes" id="UP001059041"/>
    </source>
</evidence>
<gene>
    <name evidence="2" type="ORF">IRJ41_023887</name>
</gene>
<feature type="region of interest" description="Disordered" evidence="1">
    <location>
        <begin position="1"/>
        <end position="85"/>
    </location>
</feature>
<keyword evidence="3" id="KW-1185">Reference proteome</keyword>
<protein>
    <submittedName>
        <fullName evidence="2">Uncharacterized protein</fullName>
    </submittedName>
</protein>
<feature type="compositionally biased region" description="Basic and acidic residues" evidence="1">
    <location>
        <begin position="133"/>
        <end position="153"/>
    </location>
</feature>
<feature type="region of interest" description="Disordered" evidence="1">
    <location>
        <begin position="130"/>
        <end position="153"/>
    </location>
</feature>
<reference evidence="2" key="1">
    <citation type="submission" date="2021-02" db="EMBL/GenBank/DDBJ databases">
        <title>Comparative genomics reveals that relaxation of natural selection precedes convergent phenotypic evolution of cavefish.</title>
        <authorList>
            <person name="Peng Z."/>
        </authorList>
    </citation>
    <scope>NUCLEOTIDE SEQUENCE</scope>
    <source>
        <tissue evidence="2">Muscle</tissue>
    </source>
</reference>
<sequence length="153" mass="17523">MAPFHQQSRGEELKGVSPSESTDVISGHDHCIQAQPEAGNQEAETSRHKIEGFKQVQRLTSHARSTSRHVSRTGGSLKMDRLSLQRSHEEVSHRFSALQLQVNQNHEAFQMKTQQAKHINTQERQEWNVPNAEFRRDMSCFTDRDDTDDGKTE</sequence>
<comment type="caution">
    <text evidence="2">The sequence shown here is derived from an EMBL/GenBank/DDBJ whole genome shotgun (WGS) entry which is preliminary data.</text>
</comment>